<proteinExistence type="predicted"/>
<dbReference type="AlphaFoldDB" id="A0A9N9WNX9"/>
<organism evidence="2 3">
    <name type="scientific">Chironomus riparius</name>
    <dbReference type="NCBI Taxonomy" id="315576"/>
    <lineage>
        <taxon>Eukaryota</taxon>
        <taxon>Metazoa</taxon>
        <taxon>Ecdysozoa</taxon>
        <taxon>Arthropoda</taxon>
        <taxon>Hexapoda</taxon>
        <taxon>Insecta</taxon>
        <taxon>Pterygota</taxon>
        <taxon>Neoptera</taxon>
        <taxon>Endopterygota</taxon>
        <taxon>Diptera</taxon>
        <taxon>Nematocera</taxon>
        <taxon>Chironomoidea</taxon>
        <taxon>Chironomidae</taxon>
        <taxon>Chironominae</taxon>
        <taxon>Chironomus</taxon>
    </lineage>
</organism>
<dbReference type="EMBL" id="OU895877">
    <property type="protein sequence ID" value="CAG9798489.1"/>
    <property type="molecule type" value="Genomic_DNA"/>
</dbReference>
<sequence length="273" mass="30937">MSRENSNARVDNISTKHVEINEKTLRRCLELLCRNWQFTRHDSIKNLLLAAIRDARKCKNVKPKLQPSYTVPPRPRPRTSIVRQKTAVSRMLSEDHPAGNEASEYFDTASSSKVHQSPKRPQSAQNRQQTPQKQLQTPQKVTSKSHYDLQTPQSAQPEHSSTRQDASGTPNAFLGISRLQQGTVPTSTPFKSGAAKQKNPELSFQVILPSKHDQSQMRRIQCDHNLSIDDYERIIDIVESFTDVDNLSNSLITVSKRNLSQIVPGKYDLMRAV</sequence>
<dbReference type="Proteomes" id="UP001153620">
    <property type="component" value="Chromosome 1"/>
</dbReference>
<name>A0A9N9WNX9_9DIPT</name>
<reference evidence="2" key="1">
    <citation type="submission" date="2022-01" db="EMBL/GenBank/DDBJ databases">
        <authorList>
            <person name="King R."/>
        </authorList>
    </citation>
    <scope>NUCLEOTIDE SEQUENCE</scope>
</reference>
<gene>
    <name evidence="2" type="ORF">CHIRRI_LOCUS1471</name>
</gene>
<accession>A0A9N9WNX9</accession>
<reference evidence="2" key="2">
    <citation type="submission" date="2022-10" db="EMBL/GenBank/DDBJ databases">
        <authorList>
            <consortium name="ENA_rothamsted_submissions"/>
            <consortium name="culmorum"/>
            <person name="King R."/>
        </authorList>
    </citation>
    <scope>NUCLEOTIDE SEQUENCE</scope>
</reference>
<feature type="compositionally biased region" description="Polar residues" evidence="1">
    <location>
        <begin position="141"/>
        <end position="170"/>
    </location>
</feature>
<feature type="compositionally biased region" description="Low complexity" evidence="1">
    <location>
        <begin position="128"/>
        <end position="140"/>
    </location>
</feature>
<feature type="compositionally biased region" description="Polar residues" evidence="1">
    <location>
        <begin position="108"/>
        <end position="127"/>
    </location>
</feature>
<protein>
    <submittedName>
        <fullName evidence="2">Uncharacterized protein</fullName>
    </submittedName>
</protein>
<feature type="region of interest" description="Disordered" evidence="1">
    <location>
        <begin position="63"/>
        <end position="171"/>
    </location>
</feature>
<evidence type="ECO:0000256" key="1">
    <source>
        <dbReference type="SAM" id="MobiDB-lite"/>
    </source>
</evidence>
<evidence type="ECO:0000313" key="2">
    <source>
        <dbReference type="EMBL" id="CAG9798489.1"/>
    </source>
</evidence>
<keyword evidence="3" id="KW-1185">Reference proteome</keyword>
<evidence type="ECO:0000313" key="3">
    <source>
        <dbReference type="Proteomes" id="UP001153620"/>
    </source>
</evidence>